<comment type="caution">
    <text evidence="3">The sequence shown here is derived from an EMBL/GenBank/DDBJ whole genome shotgun (WGS) entry which is preliminary data.</text>
</comment>
<organism evidence="3 4">
    <name type="scientific">Pilimelia columellifera subsp. columellifera</name>
    <dbReference type="NCBI Taxonomy" id="706583"/>
    <lineage>
        <taxon>Bacteria</taxon>
        <taxon>Bacillati</taxon>
        <taxon>Actinomycetota</taxon>
        <taxon>Actinomycetes</taxon>
        <taxon>Micromonosporales</taxon>
        <taxon>Micromonosporaceae</taxon>
        <taxon>Pilimelia</taxon>
    </lineage>
</organism>
<dbReference type="Proteomes" id="UP001499978">
    <property type="component" value="Unassembled WGS sequence"/>
</dbReference>
<proteinExistence type="inferred from homology"/>
<sequence>MVYSGIDAVDEVLDYPFPDDGKPGIPAEFHQLRATCPVQRARLPFGGEGWLVSRHADVKAVLGDPRFSRAATVDADIPRTTQWRTQPGNLMAMDAPDHTRVRRLVAGVFSRKGAERLRPRTTEIVEELVGGMRAAGPPADLVERFSAPLPVMVICELLGVPFAQWHLFRGYSETMLSGGTTTPEEVARASAQLDAFLREHVASRRLEPRDDLLSDIIRAGSGDDAPLTEHELVTLGVTILVAGHETTAQAIANYVHTLLVRGSWAELAAHPERLPTAVNELLRYVPIGGAETMPRVATEDVEVAGVVVRAGETVLPVLGSANLDGAVFADPDDLNLERTANPHMAFGFGPHYCLGAQLAIMELEVGLGALLRDFPDLRLAVPEAEIPWRSNNLVRGPRQLMVAW</sequence>
<comment type="similarity">
    <text evidence="1 2">Belongs to the cytochrome P450 family.</text>
</comment>
<dbReference type="PANTHER" id="PTHR46696">
    <property type="entry name" value="P450, PUTATIVE (EUROFUNG)-RELATED"/>
    <property type="match status" value="1"/>
</dbReference>
<dbReference type="InterPro" id="IPR001128">
    <property type="entry name" value="Cyt_P450"/>
</dbReference>
<evidence type="ECO:0000313" key="3">
    <source>
        <dbReference type="EMBL" id="GAA2520619.1"/>
    </source>
</evidence>
<keyword evidence="2" id="KW-0349">Heme</keyword>
<keyword evidence="2" id="KW-0503">Monooxygenase</keyword>
<keyword evidence="2" id="KW-0560">Oxidoreductase</keyword>
<evidence type="ECO:0000313" key="4">
    <source>
        <dbReference type="Proteomes" id="UP001499978"/>
    </source>
</evidence>
<protein>
    <submittedName>
        <fullName evidence="3">Cytochrome P450</fullName>
    </submittedName>
</protein>
<dbReference type="InterPro" id="IPR017972">
    <property type="entry name" value="Cyt_P450_CS"/>
</dbReference>
<dbReference type="RefSeq" id="WP_344171133.1">
    <property type="nucleotide sequence ID" value="NZ_BAAARY010000006.1"/>
</dbReference>
<keyword evidence="4" id="KW-1185">Reference proteome</keyword>
<dbReference type="PROSITE" id="PS00086">
    <property type="entry name" value="CYTOCHROME_P450"/>
    <property type="match status" value="1"/>
</dbReference>
<dbReference type="Gene3D" id="1.10.630.10">
    <property type="entry name" value="Cytochrome P450"/>
    <property type="match status" value="1"/>
</dbReference>
<dbReference type="InterPro" id="IPR036396">
    <property type="entry name" value="Cyt_P450_sf"/>
</dbReference>
<dbReference type="SUPFAM" id="SSF48264">
    <property type="entry name" value="Cytochrome P450"/>
    <property type="match status" value="1"/>
</dbReference>
<dbReference type="PRINTS" id="PR00359">
    <property type="entry name" value="BP450"/>
</dbReference>
<gene>
    <name evidence="3" type="ORF">GCM10010201_17770</name>
</gene>
<keyword evidence="2" id="KW-0479">Metal-binding</keyword>
<dbReference type="Pfam" id="PF00067">
    <property type="entry name" value="p450"/>
    <property type="match status" value="1"/>
</dbReference>
<evidence type="ECO:0000256" key="2">
    <source>
        <dbReference type="RuleBase" id="RU000461"/>
    </source>
</evidence>
<name>A0ABN3NG87_9ACTN</name>
<dbReference type="CDD" id="cd11031">
    <property type="entry name" value="Cyp158A-like"/>
    <property type="match status" value="1"/>
</dbReference>
<dbReference type="EMBL" id="BAAARY010000006">
    <property type="protein sequence ID" value="GAA2520619.1"/>
    <property type="molecule type" value="Genomic_DNA"/>
</dbReference>
<dbReference type="InterPro" id="IPR002397">
    <property type="entry name" value="Cyt_P450_B"/>
</dbReference>
<evidence type="ECO:0000256" key="1">
    <source>
        <dbReference type="ARBA" id="ARBA00010617"/>
    </source>
</evidence>
<dbReference type="PANTHER" id="PTHR46696:SF1">
    <property type="entry name" value="CYTOCHROME P450 YJIB-RELATED"/>
    <property type="match status" value="1"/>
</dbReference>
<dbReference type="PRINTS" id="PR00385">
    <property type="entry name" value="P450"/>
</dbReference>
<accession>A0ABN3NG87</accession>
<keyword evidence="2" id="KW-0408">Iron</keyword>
<reference evidence="3 4" key="1">
    <citation type="journal article" date="2019" name="Int. J. Syst. Evol. Microbiol.">
        <title>The Global Catalogue of Microorganisms (GCM) 10K type strain sequencing project: providing services to taxonomists for standard genome sequencing and annotation.</title>
        <authorList>
            <consortium name="The Broad Institute Genomics Platform"/>
            <consortium name="The Broad Institute Genome Sequencing Center for Infectious Disease"/>
            <person name="Wu L."/>
            <person name="Ma J."/>
        </authorList>
    </citation>
    <scope>NUCLEOTIDE SEQUENCE [LARGE SCALE GENOMIC DNA]</scope>
    <source>
        <strain evidence="3 4">JCM 3367</strain>
    </source>
</reference>